<proteinExistence type="predicted"/>
<dbReference type="AlphaFoldDB" id="A0AAV9ITA2"/>
<evidence type="ECO:0000313" key="3">
    <source>
        <dbReference type="Proteomes" id="UP001301350"/>
    </source>
</evidence>
<feature type="compositionally biased region" description="Basic and acidic residues" evidence="1">
    <location>
        <begin position="61"/>
        <end position="71"/>
    </location>
</feature>
<sequence length="281" mass="31053">MDSDSDADSSYGKDPWGTDSKDSDMAWGLHPPPEWEYEGMGGEDEFDDDDEEEEEVVVVDTSREAEKDASHTSKTPPPAPVIHAPKTPLVTPNRAARQALTTDARPQWTIDERYARSAQETHAESAASRMQQMLREARTARTERPAHNGGPILPDEVDGSDDRAQPPQRSSRPALGRSDFIRIGRRERGRHPMANARSALRGRLGVYRGVDRRPRGGAGIRKPSRGGWATIKPPAQRPPPSRTTLSPHHEHRRGGAVRRGRGGARGRGSGRHRPNAPHRAR</sequence>
<organism evidence="2 3">
    <name type="scientific">Cyanidium caldarium</name>
    <name type="common">Red alga</name>
    <dbReference type="NCBI Taxonomy" id="2771"/>
    <lineage>
        <taxon>Eukaryota</taxon>
        <taxon>Rhodophyta</taxon>
        <taxon>Bangiophyceae</taxon>
        <taxon>Cyanidiales</taxon>
        <taxon>Cyanidiaceae</taxon>
        <taxon>Cyanidium</taxon>
    </lineage>
</organism>
<comment type="caution">
    <text evidence="2">The sequence shown here is derived from an EMBL/GenBank/DDBJ whole genome shotgun (WGS) entry which is preliminary data.</text>
</comment>
<evidence type="ECO:0000313" key="2">
    <source>
        <dbReference type="EMBL" id="KAK4535335.1"/>
    </source>
</evidence>
<keyword evidence="3" id="KW-1185">Reference proteome</keyword>
<feature type="compositionally biased region" description="Basic and acidic residues" evidence="1">
    <location>
        <begin position="110"/>
        <end position="123"/>
    </location>
</feature>
<evidence type="ECO:0000256" key="1">
    <source>
        <dbReference type="SAM" id="MobiDB-lite"/>
    </source>
</evidence>
<feature type="compositionally biased region" description="Basic residues" evidence="1">
    <location>
        <begin position="249"/>
        <end position="281"/>
    </location>
</feature>
<dbReference type="Proteomes" id="UP001301350">
    <property type="component" value="Unassembled WGS sequence"/>
</dbReference>
<accession>A0AAV9ITA2</accession>
<feature type="region of interest" description="Disordered" evidence="1">
    <location>
        <begin position="1"/>
        <end position="281"/>
    </location>
</feature>
<reference evidence="2 3" key="1">
    <citation type="submission" date="2022-07" db="EMBL/GenBank/DDBJ databases">
        <title>Genome-wide signatures of adaptation to extreme environments.</title>
        <authorList>
            <person name="Cho C.H."/>
            <person name="Yoon H.S."/>
        </authorList>
    </citation>
    <scope>NUCLEOTIDE SEQUENCE [LARGE SCALE GENOMIC DNA]</scope>
    <source>
        <strain evidence="2 3">DBV 063 E5</strain>
    </source>
</reference>
<gene>
    <name evidence="2" type="ORF">CDCA_CDCA04G1360</name>
</gene>
<protein>
    <submittedName>
        <fullName evidence="2">Uncharacterized protein</fullName>
    </submittedName>
</protein>
<dbReference type="EMBL" id="JANCYW010000004">
    <property type="protein sequence ID" value="KAK4535335.1"/>
    <property type="molecule type" value="Genomic_DNA"/>
</dbReference>
<feature type="compositionally biased region" description="Basic and acidic residues" evidence="1">
    <location>
        <begin position="135"/>
        <end position="146"/>
    </location>
</feature>
<feature type="compositionally biased region" description="Acidic residues" evidence="1">
    <location>
        <begin position="35"/>
        <end position="57"/>
    </location>
</feature>
<name>A0AAV9ITA2_CYACA</name>